<dbReference type="InterPro" id="IPR011663">
    <property type="entry name" value="UTRA"/>
</dbReference>
<evidence type="ECO:0000313" key="7">
    <source>
        <dbReference type="Proteomes" id="UP000320209"/>
    </source>
</evidence>
<dbReference type="InterPro" id="IPR028978">
    <property type="entry name" value="Chorismate_lyase_/UTRA_dom_sf"/>
</dbReference>
<dbReference type="SUPFAM" id="SSF64288">
    <property type="entry name" value="Chorismate lyase-like"/>
    <property type="match status" value="1"/>
</dbReference>
<dbReference type="CDD" id="cd07377">
    <property type="entry name" value="WHTH_GntR"/>
    <property type="match status" value="1"/>
</dbReference>
<evidence type="ECO:0000259" key="5">
    <source>
        <dbReference type="PROSITE" id="PS50949"/>
    </source>
</evidence>
<dbReference type="InterPro" id="IPR050679">
    <property type="entry name" value="Bact_HTH_transcr_reg"/>
</dbReference>
<dbReference type="Pfam" id="PF07702">
    <property type="entry name" value="UTRA"/>
    <property type="match status" value="1"/>
</dbReference>
<dbReference type="GO" id="GO:0003700">
    <property type="term" value="F:DNA-binding transcription factor activity"/>
    <property type="evidence" value="ECO:0007669"/>
    <property type="project" value="InterPro"/>
</dbReference>
<name>A0A543ACX1_9ACTN</name>
<feature type="region of interest" description="Disordered" evidence="4">
    <location>
        <begin position="1"/>
        <end position="23"/>
    </location>
</feature>
<reference evidence="6 7" key="1">
    <citation type="submission" date="2019-06" db="EMBL/GenBank/DDBJ databases">
        <title>Sequencing the genomes of 1000 actinobacteria strains.</title>
        <authorList>
            <person name="Klenk H.-P."/>
        </authorList>
    </citation>
    <scope>NUCLEOTIDE SEQUENCE [LARGE SCALE GENOMIC DNA]</scope>
    <source>
        <strain evidence="6 7">DSM 25218</strain>
    </source>
</reference>
<evidence type="ECO:0000256" key="1">
    <source>
        <dbReference type="ARBA" id="ARBA00023015"/>
    </source>
</evidence>
<keyword evidence="3" id="KW-0804">Transcription</keyword>
<dbReference type="InterPro" id="IPR000524">
    <property type="entry name" value="Tscrpt_reg_HTH_GntR"/>
</dbReference>
<feature type="domain" description="HTH gntR-type" evidence="5">
    <location>
        <begin position="22"/>
        <end position="88"/>
    </location>
</feature>
<dbReference type="SMART" id="SM00866">
    <property type="entry name" value="UTRA"/>
    <property type="match status" value="1"/>
</dbReference>
<keyword evidence="7" id="KW-1185">Reference proteome</keyword>
<dbReference type="InterPro" id="IPR036390">
    <property type="entry name" value="WH_DNA-bd_sf"/>
</dbReference>
<gene>
    <name evidence="6" type="ORF">FB381_4362</name>
</gene>
<organism evidence="6 7">
    <name type="scientific">Nocardioides albertanoniae</name>
    <dbReference type="NCBI Taxonomy" id="1175486"/>
    <lineage>
        <taxon>Bacteria</taxon>
        <taxon>Bacillati</taxon>
        <taxon>Actinomycetota</taxon>
        <taxon>Actinomycetes</taxon>
        <taxon>Propionibacteriales</taxon>
        <taxon>Nocardioidaceae</taxon>
        <taxon>Nocardioides</taxon>
    </lineage>
</organism>
<proteinExistence type="predicted"/>
<dbReference type="Proteomes" id="UP000320209">
    <property type="component" value="Unassembled WGS sequence"/>
</dbReference>
<dbReference type="Gene3D" id="3.40.1410.10">
    <property type="entry name" value="Chorismate lyase-like"/>
    <property type="match status" value="1"/>
</dbReference>
<dbReference type="EMBL" id="VFOV01000001">
    <property type="protein sequence ID" value="TQL70429.1"/>
    <property type="molecule type" value="Genomic_DNA"/>
</dbReference>
<keyword evidence="1" id="KW-0805">Transcription regulation</keyword>
<accession>A0A543ACX1</accession>
<dbReference type="PANTHER" id="PTHR44846">
    <property type="entry name" value="MANNOSYL-D-GLYCERATE TRANSPORT/METABOLISM SYSTEM REPRESSOR MNGR-RELATED"/>
    <property type="match status" value="1"/>
</dbReference>
<dbReference type="SUPFAM" id="SSF46785">
    <property type="entry name" value="Winged helix' DNA-binding domain"/>
    <property type="match status" value="1"/>
</dbReference>
<evidence type="ECO:0000256" key="2">
    <source>
        <dbReference type="ARBA" id="ARBA00023125"/>
    </source>
</evidence>
<dbReference type="GO" id="GO:0045892">
    <property type="term" value="P:negative regulation of DNA-templated transcription"/>
    <property type="evidence" value="ECO:0007669"/>
    <property type="project" value="TreeGrafter"/>
</dbReference>
<dbReference type="GO" id="GO:0003677">
    <property type="term" value="F:DNA binding"/>
    <property type="evidence" value="ECO:0007669"/>
    <property type="project" value="UniProtKB-KW"/>
</dbReference>
<evidence type="ECO:0000256" key="3">
    <source>
        <dbReference type="ARBA" id="ARBA00023163"/>
    </source>
</evidence>
<comment type="caution">
    <text evidence="6">The sequence shown here is derived from an EMBL/GenBank/DDBJ whole genome shotgun (WGS) entry which is preliminary data.</text>
</comment>
<protein>
    <submittedName>
        <fullName evidence="6">GntR family transcriptional regulator</fullName>
    </submittedName>
</protein>
<dbReference type="PRINTS" id="PR00035">
    <property type="entry name" value="HTHGNTR"/>
</dbReference>
<dbReference type="Pfam" id="PF00392">
    <property type="entry name" value="GntR"/>
    <property type="match status" value="1"/>
</dbReference>
<dbReference type="PROSITE" id="PS50949">
    <property type="entry name" value="HTH_GNTR"/>
    <property type="match status" value="1"/>
</dbReference>
<dbReference type="InterPro" id="IPR036388">
    <property type="entry name" value="WH-like_DNA-bd_sf"/>
</dbReference>
<dbReference type="Gene3D" id="1.10.10.10">
    <property type="entry name" value="Winged helix-like DNA-binding domain superfamily/Winged helix DNA-binding domain"/>
    <property type="match status" value="1"/>
</dbReference>
<dbReference type="SMART" id="SM00345">
    <property type="entry name" value="HTH_GNTR"/>
    <property type="match status" value="1"/>
</dbReference>
<dbReference type="PANTHER" id="PTHR44846:SF1">
    <property type="entry name" value="MANNOSYL-D-GLYCERATE TRANSPORT_METABOLISM SYSTEM REPRESSOR MNGR-RELATED"/>
    <property type="match status" value="1"/>
</dbReference>
<evidence type="ECO:0000313" key="6">
    <source>
        <dbReference type="EMBL" id="TQL70429.1"/>
    </source>
</evidence>
<keyword evidence="2" id="KW-0238">DNA-binding</keyword>
<evidence type="ECO:0000256" key="4">
    <source>
        <dbReference type="SAM" id="MobiDB-lite"/>
    </source>
</evidence>
<dbReference type="RefSeq" id="WP_246088255.1">
    <property type="nucleotide sequence ID" value="NZ_VFOV01000001.1"/>
</dbReference>
<sequence>MRGNGGQRSTGPARAVDRQSPMPLWAQVKDDVERRLRRGEFNESFPGEMVLVQEYAVSRHTVREALRRLRESGLVDAARGRTPKVANTEITQPQGTLYSLFASVEASGRRQHSIVRTLDARADATVATRLGVEESTPLIYLERIRLIDEEPLAMDRVWLPARLAAPLLEADLTQTSLYEALDRRCNLRLTGGREEVRAVVPTSAERVLLGIPDNTAALSIDRTGELRGQPIEWRRTIVRGDRFSLVTDFTRPDQVSVTVSDRRHSMTS</sequence>
<dbReference type="AlphaFoldDB" id="A0A543ACX1"/>